<dbReference type="AlphaFoldDB" id="A0AAD5SR21"/>
<feature type="region of interest" description="Disordered" evidence="1">
    <location>
        <begin position="396"/>
        <end position="416"/>
    </location>
</feature>
<dbReference type="EMBL" id="JADGJH010002701">
    <property type="protein sequence ID" value="KAJ3095468.1"/>
    <property type="molecule type" value="Genomic_DNA"/>
</dbReference>
<dbReference type="Proteomes" id="UP001211907">
    <property type="component" value="Unassembled WGS sequence"/>
</dbReference>
<name>A0AAD5SR21_9FUNG</name>
<comment type="caution">
    <text evidence="2">The sequence shown here is derived from an EMBL/GenBank/DDBJ whole genome shotgun (WGS) entry which is preliminary data.</text>
</comment>
<accession>A0AAD5SR21</accession>
<evidence type="ECO:0000313" key="3">
    <source>
        <dbReference type="Proteomes" id="UP001211907"/>
    </source>
</evidence>
<feature type="compositionally biased region" description="Acidic residues" evidence="1">
    <location>
        <begin position="148"/>
        <end position="170"/>
    </location>
</feature>
<reference evidence="2" key="1">
    <citation type="submission" date="2020-05" db="EMBL/GenBank/DDBJ databases">
        <title>Phylogenomic resolution of chytrid fungi.</title>
        <authorList>
            <person name="Stajich J.E."/>
            <person name="Amses K."/>
            <person name="Simmons R."/>
            <person name="Seto K."/>
            <person name="Myers J."/>
            <person name="Bonds A."/>
            <person name="Quandt C.A."/>
            <person name="Barry K."/>
            <person name="Liu P."/>
            <person name="Grigoriev I."/>
            <person name="Longcore J.E."/>
            <person name="James T.Y."/>
        </authorList>
    </citation>
    <scope>NUCLEOTIDE SEQUENCE</scope>
    <source>
        <strain evidence="2">JEL0513</strain>
    </source>
</reference>
<feature type="compositionally biased region" description="Basic and acidic residues" evidence="1">
    <location>
        <begin position="406"/>
        <end position="416"/>
    </location>
</feature>
<gene>
    <name evidence="2" type="ORF">HK100_005827</name>
</gene>
<keyword evidence="3" id="KW-1185">Reference proteome</keyword>
<protein>
    <submittedName>
        <fullName evidence="2">Uncharacterized protein</fullName>
    </submittedName>
</protein>
<proteinExistence type="predicted"/>
<feature type="region of interest" description="Disordered" evidence="1">
    <location>
        <begin position="147"/>
        <end position="173"/>
    </location>
</feature>
<sequence length="416" mass="45941">MAEVEAEAAAAAERTDNSYNGNEDVSDDARAVAQRLFETAIEQLEAQHIFLRNEESATTVKSDSKSGWSLGSNDSLEFVDDVLLYSRALLGLAALVGLPSFLDRVVAGLSTLIISNNSDALLLLARARLMSLCFLKKLDVNLELPNLVEDDEDEENEQDSDNDQTDDESMEDAHVSDLKRAEVGLLQEVRETFLRAIVAFNKDVNLLTIKKVVAAQYLRNFALLVRQSDKKSPIPIAVITFALSLLSIPNDNSALLLPDQQFTDTLNSCKASCLYHLARFRAAGSDDRAASQDIKESIRSLQLIVKPTVSDEELLGQGYIFLSTVSSNDDTALASYSRGTKVLQALLDKDEGLLSPQLRKNLSKQLESLGANDIQDDSGFENDEVFDLDAEIQRDELYSDFEDNDNDRNNSSEDDE</sequence>
<feature type="region of interest" description="Disordered" evidence="1">
    <location>
        <begin position="1"/>
        <end position="24"/>
    </location>
</feature>
<evidence type="ECO:0000256" key="1">
    <source>
        <dbReference type="SAM" id="MobiDB-lite"/>
    </source>
</evidence>
<evidence type="ECO:0000313" key="2">
    <source>
        <dbReference type="EMBL" id="KAJ3095468.1"/>
    </source>
</evidence>
<organism evidence="2 3">
    <name type="scientific">Physocladia obscura</name>
    <dbReference type="NCBI Taxonomy" id="109957"/>
    <lineage>
        <taxon>Eukaryota</taxon>
        <taxon>Fungi</taxon>
        <taxon>Fungi incertae sedis</taxon>
        <taxon>Chytridiomycota</taxon>
        <taxon>Chytridiomycota incertae sedis</taxon>
        <taxon>Chytridiomycetes</taxon>
        <taxon>Chytridiales</taxon>
        <taxon>Chytriomycetaceae</taxon>
        <taxon>Physocladia</taxon>
    </lineage>
</organism>